<dbReference type="RefSeq" id="WP_116270859.1">
    <property type="nucleotide sequence ID" value="NZ_BGZJ01000002.1"/>
</dbReference>
<gene>
    <name evidence="5" type="ORF">MESMUL_19800</name>
</gene>
<reference evidence="5 6" key="1">
    <citation type="journal article" date="2018" name="Int. J. Syst. Evol. Microbiol.">
        <title>Mesosutterella multiformis gen. nov., sp. nov., a member of the family Sutterellaceae and Sutterella megalosphaeroides sp. nov., isolated from human faeces.</title>
        <authorList>
            <person name="Sakamoto M."/>
            <person name="Ikeyama N."/>
            <person name="Kunihiro T."/>
            <person name="Iino T."/>
            <person name="Yuki M."/>
            <person name="Ohkuma M."/>
        </authorList>
    </citation>
    <scope>NUCLEOTIDE SEQUENCE [LARGE SCALE GENOMIC DNA]</scope>
    <source>
        <strain evidence="5 6">4NBBH2</strain>
    </source>
</reference>
<comment type="caution">
    <text evidence="5">The sequence shown here is derived from an EMBL/GenBank/DDBJ whole genome shotgun (WGS) entry which is preliminary data.</text>
</comment>
<keyword evidence="2" id="KW-0238">DNA-binding</keyword>
<evidence type="ECO:0000313" key="5">
    <source>
        <dbReference type="EMBL" id="GBO94626.1"/>
    </source>
</evidence>
<sequence>MTKDEKAAEAALAELSRRFPTLRWDFRPDPVGGRTELISQWLGDPEEEVMLCAFTGDHIDERFHRQDFFFINFAYHGTYEALSARYSNRVTLEEGDCYIGQPYSGYAMKKSGPDPVSIVGILIQKEAFLREYLAPISEDPVLLRFFLEPMKNRYADEFIKLSLPRCSPIWNLLRIMMTEYVGGNLCSQKILKSLTLTILLYIIRSYHEEQEKAVKPTLTESLLQYIALHSDSLTLQSMADHFGYHPVYLSRLLVKLTEKTFSELLLDSRMRKAKLFLENTPLSNEKIAELLGYKNASNFYRAYKSYYGTTPRVTKAA</sequence>
<evidence type="ECO:0000256" key="1">
    <source>
        <dbReference type="ARBA" id="ARBA00023015"/>
    </source>
</evidence>
<accession>A0A388SEC3</accession>
<dbReference type="Proteomes" id="UP000266091">
    <property type="component" value="Unassembled WGS sequence"/>
</dbReference>
<proteinExistence type="predicted"/>
<accession>A0A401LHR7</accession>
<dbReference type="GO" id="GO:0003700">
    <property type="term" value="F:DNA-binding transcription factor activity"/>
    <property type="evidence" value="ECO:0007669"/>
    <property type="project" value="InterPro"/>
</dbReference>
<dbReference type="Gene3D" id="1.10.10.60">
    <property type="entry name" value="Homeodomain-like"/>
    <property type="match status" value="2"/>
</dbReference>
<dbReference type="PANTHER" id="PTHR43280:SF28">
    <property type="entry name" value="HTH-TYPE TRANSCRIPTIONAL ACTIVATOR RHAS"/>
    <property type="match status" value="1"/>
</dbReference>
<dbReference type="EMBL" id="BGZJ01000002">
    <property type="protein sequence ID" value="GBO94626.1"/>
    <property type="molecule type" value="Genomic_DNA"/>
</dbReference>
<dbReference type="PROSITE" id="PS01124">
    <property type="entry name" value="HTH_ARAC_FAMILY_2"/>
    <property type="match status" value="1"/>
</dbReference>
<dbReference type="SUPFAM" id="SSF46689">
    <property type="entry name" value="Homeodomain-like"/>
    <property type="match status" value="1"/>
</dbReference>
<evidence type="ECO:0000259" key="4">
    <source>
        <dbReference type="PROSITE" id="PS01124"/>
    </source>
</evidence>
<dbReference type="InterPro" id="IPR009057">
    <property type="entry name" value="Homeodomain-like_sf"/>
</dbReference>
<dbReference type="OrthoDB" id="6506763at2"/>
<name>A0A388SEC3_9BURK</name>
<keyword evidence="1" id="KW-0805">Transcription regulation</keyword>
<dbReference type="GO" id="GO:0043565">
    <property type="term" value="F:sequence-specific DNA binding"/>
    <property type="evidence" value="ECO:0007669"/>
    <property type="project" value="InterPro"/>
</dbReference>
<evidence type="ECO:0000256" key="3">
    <source>
        <dbReference type="ARBA" id="ARBA00023163"/>
    </source>
</evidence>
<dbReference type="SMART" id="SM00342">
    <property type="entry name" value="HTH_ARAC"/>
    <property type="match status" value="1"/>
</dbReference>
<organism evidence="5 6">
    <name type="scientific">Mesosutterella multiformis</name>
    <dbReference type="NCBI Taxonomy" id="2259133"/>
    <lineage>
        <taxon>Bacteria</taxon>
        <taxon>Pseudomonadati</taxon>
        <taxon>Pseudomonadota</taxon>
        <taxon>Betaproteobacteria</taxon>
        <taxon>Burkholderiales</taxon>
        <taxon>Sutterellaceae</taxon>
        <taxon>Mesosutterella</taxon>
    </lineage>
</organism>
<dbReference type="AlphaFoldDB" id="A0A388SEC3"/>
<keyword evidence="6" id="KW-1185">Reference proteome</keyword>
<feature type="domain" description="HTH araC/xylS-type" evidence="4">
    <location>
        <begin position="220"/>
        <end position="317"/>
    </location>
</feature>
<protein>
    <recommendedName>
        <fullName evidence="4">HTH araC/xylS-type domain-containing protein</fullName>
    </recommendedName>
</protein>
<evidence type="ECO:0000313" key="6">
    <source>
        <dbReference type="Proteomes" id="UP000266091"/>
    </source>
</evidence>
<evidence type="ECO:0000256" key="2">
    <source>
        <dbReference type="ARBA" id="ARBA00023125"/>
    </source>
</evidence>
<dbReference type="Pfam" id="PF12833">
    <property type="entry name" value="HTH_18"/>
    <property type="match status" value="1"/>
</dbReference>
<dbReference type="PANTHER" id="PTHR43280">
    <property type="entry name" value="ARAC-FAMILY TRANSCRIPTIONAL REGULATOR"/>
    <property type="match status" value="1"/>
</dbReference>
<keyword evidence="3" id="KW-0804">Transcription</keyword>
<dbReference type="InterPro" id="IPR018060">
    <property type="entry name" value="HTH_AraC"/>
</dbReference>